<dbReference type="FunFam" id="2.60.120.430:FF:000003">
    <property type="entry name" value="FERONIA receptor-like kinase"/>
    <property type="match status" value="1"/>
</dbReference>
<dbReference type="FunFam" id="2.60.120.430:FF:000007">
    <property type="entry name" value="FERONIA receptor-like kinase"/>
    <property type="match status" value="1"/>
</dbReference>
<dbReference type="GO" id="GO:0016020">
    <property type="term" value="C:membrane"/>
    <property type="evidence" value="ECO:0007669"/>
    <property type="project" value="UniProtKB-SubCell"/>
</dbReference>
<dbReference type="Proteomes" id="UP001415857">
    <property type="component" value="Unassembled WGS sequence"/>
</dbReference>
<evidence type="ECO:0000256" key="13">
    <source>
        <dbReference type="SAM" id="Phobius"/>
    </source>
</evidence>
<dbReference type="PANTHER" id="PTHR34590">
    <property type="entry name" value="OS03G0124300 PROTEIN-RELATED"/>
    <property type="match status" value="1"/>
</dbReference>
<evidence type="ECO:0000313" key="17">
    <source>
        <dbReference type="Proteomes" id="UP001415857"/>
    </source>
</evidence>
<keyword evidence="5 14" id="KW-0732">Signal</keyword>
<dbReference type="PANTHER" id="PTHR34590:SF5">
    <property type="entry name" value="OS04G0586500 PROTEIN"/>
    <property type="match status" value="1"/>
</dbReference>
<dbReference type="Gene3D" id="2.60.120.430">
    <property type="entry name" value="Galactose-binding lectin"/>
    <property type="match status" value="2"/>
</dbReference>
<comment type="caution">
    <text evidence="16">The sequence shown here is derived from an EMBL/GenBank/DDBJ whole genome shotgun (WGS) entry which is preliminary data.</text>
</comment>
<feature type="transmembrane region" description="Helical" evidence="13">
    <location>
        <begin position="440"/>
        <end position="464"/>
    </location>
</feature>
<evidence type="ECO:0000256" key="1">
    <source>
        <dbReference type="ARBA" id="ARBA00004479"/>
    </source>
</evidence>
<dbReference type="Pfam" id="PF12819">
    <property type="entry name" value="Malectin_like"/>
    <property type="match status" value="1"/>
</dbReference>
<evidence type="ECO:0000256" key="9">
    <source>
        <dbReference type="ARBA" id="ARBA00022989"/>
    </source>
</evidence>
<evidence type="ECO:0000256" key="7">
    <source>
        <dbReference type="ARBA" id="ARBA00022777"/>
    </source>
</evidence>
<keyword evidence="17" id="KW-1185">Reference proteome</keyword>
<feature type="region of interest" description="Disordered" evidence="12">
    <location>
        <begin position="481"/>
        <end position="516"/>
    </location>
</feature>
<feature type="compositionally biased region" description="Low complexity" evidence="12">
    <location>
        <begin position="487"/>
        <end position="505"/>
    </location>
</feature>
<keyword evidence="9 13" id="KW-1133">Transmembrane helix</keyword>
<keyword evidence="8" id="KW-0067">ATP-binding</keyword>
<dbReference type="CDD" id="cd12087">
    <property type="entry name" value="TM_EGFR-like"/>
    <property type="match status" value="1"/>
</dbReference>
<evidence type="ECO:0000256" key="4">
    <source>
        <dbReference type="ARBA" id="ARBA00022692"/>
    </source>
</evidence>
<evidence type="ECO:0000256" key="6">
    <source>
        <dbReference type="ARBA" id="ARBA00022741"/>
    </source>
</evidence>
<evidence type="ECO:0000256" key="3">
    <source>
        <dbReference type="ARBA" id="ARBA00022679"/>
    </source>
</evidence>
<protein>
    <recommendedName>
        <fullName evidence="15">Malectin-like domain-containing protein</fullName>
    </recommendedName>
</protein>
<comment type="subcellular location">
    <subcellularLocation>
        <location evidence="1">Membrane</location>
        <topology evidence="1">Single-pass type I membrane protein</topology>
    </subcellularLocation>
</comment>
<feature type="signal peptide" evidence="14">
    <location>
        <begin position="1"/>
        <end position="20"/>
    </location>
</feature>
<dbReference type="GO" id="GO:0004674">
    <property type="term" value="F:protein serine/threonine kinase activity"/>
    <property type="evidence" value="ECO:0007669"/>
    <property type="project" value="UniProtKB-KW"/>
</dbReference>
<dbReference type="GO" id="GO:0005524">
    <property type="term" value="F:ATP binding"/>
    <property type="evidence" value="ECO:0007669"/>
    <property type="project" value="UniProtKB-KW"/>
</dbReference>
<organism evidence="16 17">
    <name type="scientific">Liquidambar formosana</name>
    <name type="common">Formosan gum</name>
    <dbReference type="NCBI Taxonomy" id="63359"/>
    <lineage>
        <taxon>Eukaryota</taxon>
        <taxon>Viridiplantae</taxon>
        <taxon>Streptophyta</taxon>
        <taxon>Embryophyta</taxon>
        <taxon>Tracheophyta</taxon>
        <taxon>Spermatophyta</taxon>
        <taxon>Magnoliopsida</taxon>
        <taxon>eudicotyledons</taxon>
        <taxon>Gunneridae</taxon>
        <taxon>Pentapetalae</taxon>
        <taxon>Saxifragales</taxon>
        <taxon>Altingiaceae</taxon>
        <taxon>Liquidambar</taxon>
    </lineage>
</organism>
<proteinExistence type="predicted"/>
<keyword evidence="6" id="KW-0547">Nucleotide-binding</keyword>
<accession>A0AAP0S8H6</accession>
<evidence type="ECO:0000313" key="16">
    <source>
        <dbReference type="EMBL" id="KAK9288964.1"/>
    </source>
</evidence>
<evidence type="ECO:0000256" key="2">
    <source>
        <dbReference type="ARBA" id="ARBA00022527"/>
    </source>
</evidence>
<dbReference type="AlphaFoldDB" id="A0AAP0S8H6"/>
<keyword evidence="2" id="KW-0723">Serine/threonine-protein kinase</keyword>
<dbReference type="EMBL" id="JBBPBK010000003">
    <property type="protein sequence ID" value="KAK9288964.1"/>
    <property type="molecule type" value="Genomic_DNA"/>
</dbReference>
<feature type="chain" id="PRO_5043022490" description="Malectin-like domain-containing protein" evidence="14">
    <location>
        <begin position="21"/>
        <end position="590"/>
    </location>
</feature>
<feature type="domain" description="Malectin-like" evidence="15">
    <location>
        <begin position="38"/>
        <end position="400"/>
    </location>
</feature>
<keyword evidence="11" id="KW-0325">Glycoprotein</keyword>
<name>A0AAP0S8H6_LIQFO</name>
<sequence>MNSNTHIWFSLIFLSFISNTIHVLSSSSRSDSDSFSLGCGASSAGTDDNGRKWVPDTNFLISSENSLLAKAQYQDPSLPSTVPYMSARVFTSESTYKFSVSPKKRLWVRLHFYPSSYSTLDPSDSYFSVTASGLTLLNNFSASITAQALTQAYIIREFSLTPIQSGYLNLTFTPSSKHDGSYAFVNGIEIVPMKEIFEEATLVGFSDQSVNAQSSSLQTMFRLNVGGQYIPANKDSGLSRIWYDDSPYLYGAALGVTSEADKDVEIEYSSDVPRYIAPADVYSTARTMGPDSKINQNYNLTWVFQVDPNFTYAVRFHFCEFEVSKINQVVFDIYVNNQTAQSSADVIAWAGSKGVPVYKDFAVYVSDGPGDEELWVALHPSLSMKPEFNDAILNGLEIFKLNDTNGNLAGPNPVPSPMLLKAEAEAETKRTFVPPKSNDLGSVISGIVGGVAGFSVAVAIFFIIHRRKKILNGTESGPGGWLPLYGSSRSSTSKSTMSRKSTASSHPSLRAGDRGLDRPSMGDVLWHLEFALQLHENPDGEKLIAGERANDAYAMHRTMLGIEEESTADEEIDEVSANAVFSQIVNPRGR</sequence>
<evidence type="ECO:0000259" key="15">
    <source>
        <dbReference type="Pfam" id="PF12819"/>
    </source>
</evidence>
<keyword evidence="4 13" id="KW-0812">Transmembrane</keyword>
<reference evidence="16 17" key="1">
    <citation type="journal article" date="2024" name="Plant J.">
        <title>Genome sequences and population genomics reveal climatic adaptation and genomic divergence between two closely related sweetgum species.</title>
        <authorList>
            <person name="Xu W.Q."/>
            <person name="Ren C.Q."/>
            <person name="Zhang X.Y."/>
            <person name="Comes H.P."/>
            <person name="Liu X.H."/>
            <person name="Li Y.G."/>
            <person name="Kettle C.J."/>
            <person name="Jalonen R."/>
            <person name="Gaisberger H."/>
            <person name="Ma Y.Z."/>
            <person name="Qiu Y.X."/>
        </authorList>
    </citation>
    <scope>NUCLEOTIDE SEQUENCE [LARGE SCALE GENOMIC DNA]</scope>
    <source>
        <strain evidence="16">Hangzhou</strain>
    </source>
</reference>
<keyword evidence="7" id="KW-0418">Kinase</keyword>
<keyword evidence="3" id="KW-0808">Transferase</keyword>
<evidence type="ECO:0000256" key="11">
    <source>
        <dbReference type="ARBA" id="ARBA00023180"/>
    </source>
</evidence>
<keyword evidence="10 13" id="KW-0472">Membrane</keyword>
<evidence type="ECO:0000256" key="8">
    <source>
        <dbReference type="ARBA" id="ARBA00022840"/>
    </source>
</evidence>
<evidence type="ECO:0000256" key="5">
    <source>
        <dbReference type="ARBA" id="ARBA00022729"/>
    </source>
</evidence>
<dbReference type="GO" id="GO:0004714">
    <property type="term" value="F:transmembrane receptor protein tyrosine kinase activity"/>
    <property type="evidence" value="ECO:0007669"/>
    <property type="project" value="InterPro"/>
</dbReference>
<evidence type="ECO:0000256" key="12">
    <source>
        <dbReference type="SAM" id="MobiDB-lite"/>
    </source>
</evidence>
<evidence type="ECO:0000256" key="10">
    <source>
        <dbReference type="ARBA" id="ARBA00023136"/>
    </source>
</evidence>
<evidence type="ECO:0000256" key="14">
    <source>
        <dbReference type="SAM" id="SignalP"/>
    </source>
</evidence>
<gene>
    <name evidence="16" type="ORF">L1049_017435</name>
</gene>
<dbReference type="InterPro" id="IPR024788">
    <property type="entry name" value="Malectin-like_Carb-bd_dom"/>
</dbReference>
<dbReference type="InterPro" id="IPR045272">
    <property type="entry name" value="ANXUR1/2-like"/>
</dbReference>